<comment type="caution">
    <text evidence="1">The sequence shown here is derived from an EMBL/GenBank/DDBJ whole genome shotgun (WGS) entry which is preliminary data.</text>
</comment>
<sequence>DKKVLLQIKKHFGDPYLLASWQSDTDCCKAWYQVECDSTSNRIISLTIFAGNLSGQIPAAVGDLPYLQTLVFRKLTDVTGPIQPAIAKLVHLNFLRLDRLNLTGTVPGFLSKLQKLTFLDLSFNGLSGSIPSSLALLPNLDALHLDRNRLTGSIPESFGTFKGSVPGLYLSHNQLTGFNVIDLSRNKLVGDASMLFGLNKTTQNVYLSRNILKFNLSNVVFPSGLENLDISHNKIFGSIPPQMTQIPLQSLNMSYNRLCGQIPVECDATTNRIVSLRIFSGDLSGEIPAEVGDLPYLETLEFHKLTNITGPIPPSISNLIHLISLRLSNLNLTGPVPDSLSKLKNLRVLTLSFNSLSGSIPSSLALMPEIDILELDRNNLTGPIPESFGNFAGRVPGISLSHNQLSGKIPASLDNTDFRLIDFSRNKLEGDASMLFGPNKTSGSVDLSRNLLEFNLSKVVFPNTLTYLDVNHNKIFGSIPTQMTQLNHLSLNVLVRRSTGKLQIGSGLRATPTQLNKPIQGRGDMGQGSVCNLTFPFNDSMEMGETAKHSYSFFSSSSTKGPKRQSLQAAAEATMFYARSSCDLVGRVLSHFSLPEQVPDDLHKILEPGVHIDSKAAYFNAKGMLQDIRGNTLYEFSKNYG</sequence>
<feature type="non-terminal residue" evidence="1">
    <location>
        <position position="1"/>
    </location>
</feature>
<gene>
    <name evidence="1" type="ORF">D5086_029022</name>
</gene>
<dbReference type="Proteomes" id="UP000309997">
    <property type="component" value="Unassembled WGS sequence"/>
</dbReference>
<accession>A0ACC4ASF1</accession>
<evidence type="ECO:0000313" key="1">
    <source>
        <dbReference type="EMBL" id="KAL3569132.1"/>
    </source>
</evidence>
<proteinExistence type="predicted"/>
<reference evidence="1 2" key="1">
    <citation type="journal article" date="2024" name="Plant Biotechnol. J.">
        <title>Genome and CRISPR/Cas9 system of a widespread forest tree (Populus alba) in the world.</title>
        <authorList>
            <person name="Liu Y.J."/>
            <person name="Jiang P.F."/>
            <person name="Han X.M."/>
            <person name="Li X.Y."/>
            <person name="Wang H.M."/>
            <person name="Wang Y.J."/>
            <person name="Wang X.X."/>
            <person name="Zeng Q.Y."/>
        </authorList>
    </citation>
    <scope>NUCLEOTIDE SEQUENCE [LARGE SCALE GENOMIC DNA]</scope>
    <source>
        <strain evidence="2">cv. PAL-ZL1</strain>
    </source>
</reference>
<evidence type="ECO:0000313" key="2">
    <source>
        <dbReference type="Proteomes" id="UP000309997"/>
    </source>
</evidence>
<name>A0ACC4ASF1_POPAL</name>
<keyword evidence="2" id="KW-1185">Reference proteome</keyword>
<protein>
    <submittedName>
        <fullName evidence="1">Uncharacterized protein</fullName>
    </submittedName>
</protein>
<dbReference type="EMBL" id="RCHU02000016">
    <property type="protein sequence ID" value="KAL3569132.1"/>
    <property type="molecule type" value="Genomic_DNA"/>
</dbReference>
<organism evidence="1 2">
    <name type="scientific">Populus alba</name>
    <name type="common">White poplar</name>
    <dbReference type="NCBI Taxonomy" id="43335"/>
    <lineage>
        <taxon>Eukaryota</taxon>
        <taxon>Viridiplantae</taxon>
        <taxon>Streptophyta</taxon>
        <taxon>Embryophyta</taxon>
        <taxon>Tracheophyta</taxon>
        <taxon>Spermatophyta</taxon>
        <taxon>Magnoliopsida</taxon>
        <taxon>eudicotyledons</taxon>
        <taxon>Gunneridae</taxon>
        <taxon>Pentapetalae</taxon>
        <taxon>rosids</taxon>
        <taxon>fabids</taxon>
        <taxon>Malpighiales</taxon>
        <taxon>Salicaceae</taxon>
        <taxon>Saliceae</taxon>
        <taxon>Populus</taxon>
    </lineage>
</organism>